<keyword evidence="10" id="KW-1185">Reference proteome</keyword>
<evidence type="ECO:0000256" key="1">
    <source>
        <dbReference type="ARBA" id="ARBA00004651"/>
    </source>
</evidence>
<dbReference type="InterPro" id="IPR002781">
    <property type="entry name" value="TM_pro_TauE-like"/>
</dbReference>
<keyword evidence="4 8" id="KW-1003">Cell membrane</keyword>
<dbReference type="PANTHER" id="PTHR30269">
    <property type="entry name" value="TRANSMEMBRANE PROTEIN YFCA"/>
    <property type="match status" value="1"/>
</dbReference>
<dbReference type="OrthoDB" id="5472127at2"/>
<evidence type="ECO:0000256" key="3">
    <source>
        <dbReference type="ARBA" id="ARBA00022448"/>
    </source>
</evidence>
<name>A0A172UV56_9MYCO</name>
<accession>A0A172UV56</accession>
<evidence type="ECO:0000256" key="2">
    <source>
        <dbReference type="ARBA" id="ARBA00009142"/>
    </source>
</evidence>
<feature type="transmembrane region" description="Helical" evidence="8">
    <location>
        <begin position="216"/>
        <end position="235"/>
    </location>
</feature>
<reference evidence="9 10" key="1">
    <citation type="submission" date="2016-05" db="EMBL/GenBank/DDBJ databases">
        <title>Complete genome sequence of a phthalic acid esters degrading Mycobacterium sp. YC-RL4.</title>
        <authorList>
            <person name="Ren L."/>
            <person name="Fan S."/>
            <person name="Ruth N."/>
            <person name="Jia Y."/>
            <person name="Wang J."/>
            <person name="Qiao C."/>
        </authorList>
    </citation>
    <scope>NUCLEOTIDE SEQUENCE [LARGE SCALE GENOMIC DNA]</scope>
    <source>
        <strain evidence="9 10">YC-RL4</strain>
    </source>
</reference>
<evidence type="ECO:0000256" key="8">
    <source>
        <dbReference type="RuleBase" id="RU363041"/>
    </source>
</evidence>
<feature type="transmembrane region" description="Helical" evidence="8">
    <location>
        <begin position="95"/>
        <end position="114"/>
    </location>
</feature>
<dbReference type="AlphaFoldDB" id="A0A172UV56"/>
<feature type="transmembrane region" description="Helical" evidence="8">
    <location>
        <begin position="157"/>
        <end position="179"/>
    </location>
</feature>
<evidence type="ECO:0000313" key="10">
    <source>
        <dbReference type="Proteomes" id="UP000077143"/>
    </source>
</evidence>
<dbReference type="Proteomes" id="UP000077143">
    <property type="component" value="Chromosome"/>
</dbReference>
<sequence length="237" mass="24265">MGIAVIVVAVLFASCLQGSIGFGMGMLAAPVVAVVDPGLVPGTLIMLATLLTLMVVIKERTAIDMAGTGWALLGRIPGTVAGALLLAAIPEHALAILIATVVLGGVAVTGMGWVPVPRRRNLVLAGATSGVLGTATSIGGPPMALVWQRSAGPQLRATMSSFFLIGSLMSIAMLALTGAVDRHTVAMFGALVPAAVLGYVLSRYVNRLLNPQRQRWTAITVSLIGAVVLIIQQTGLL</sequence>
<protein>
    <recommendedName>
        <fullName evidence="8">Probable membrane transporter protein</fullName>
    </recommendedName>
</protein>
<evidence type="ECO:0000256" key="4">
    <source>
        <dbReference type="ARBA" id="ARBA00022475"/>
    </source>
</evidence>
<feature type="transmembrane region" description="Helical" evidence="8">
    <location>
        <begin position="69"/>
        <end position="89"/>
    </location>
</feature>
<dbReference type="STRING" id="1682113.A7U43_06245"/>
<keyword evidence="7 8" id="KW-0472">Membrane</keyword>
<keyword evidence="5 8" id="KW-0812">Transmembrane</keyword>
<keyword evidence="3" id="KW-0813">Transport</keyword>
<dbReference type="PANTHER" id="PTHR30269:SF37">
    <property type="entry name" value="MEMBRANE TRANSPORTER PROTEIN"/>
    <property type="match status" value="1"/>
</dbReference>
<comment type="similarity">
    <text evidence="2 8">Belongs to the 4-toluene sulfonate uptake permease (TSUP) (TC 2.A.102) family.</text>
</comment>
<evidence type="ECO:0000256" key="5">
    <source>
        <dbReference type="ARBA" id="ARBA00022692"/>
    </source>
</evidence>
<gene>
    <name evidence="9" type="ORF">A7U43_06245</name>
</gene>
<organism evidence="9 10">
    <name type="scientific">Mycobacterium adipatum</name>
    <dbReference type="NCBI Taxonomy" id="1682113"/>
    <lineage>
        <taxon>Bacteria</taxon>
        <taxon>Bacillati</taxon>
        <taxon>Actinomycetota</taxon>
        <taxon>Actinomycetes</taxon>
        <taxon>Mycobacteriales</taxon>
        <taxon>Mycobacteriaceae</taxon>
        <taxon>Mycobacterium</taxon>
    </lineage>
</organism>
<proteinExistence type="inferred from homology"/>
<dbReference type="EMBL" id="CP015596">
    <property type="protein sequence ID" value="ANE82684.1"/>
    <property type="molecule type" value="Genomic_DNA"/>
</dbReference>
<evidence type="ECO:0000256" key="6">
    <source>
        <dbReference type="ARBA" id="ARBA00022989"/>
    </source>
</evidence>
<feature type="transmembrane region" description="Helical" evidence="8">
    <location>
        <begin position="38"/>
        <end position="57"/>
    </location>
</feature>
<dbReference type="InterPro" id="IPR052017">
    <property type="entry name" value="TSUP"/>
</dbReference>
<dbReference type="KEGG" id="madi:A7U43_06245"/>
<keyword evidence="6 8" id="KW-1133">Transmembrane helix</keyword>
<evidence type="ECO:0000313" key="9">
    <source>
        <dbReference type="EMBL" id="ANE82684.1"/>
    </source>
</evidence>
<evidence type="ECO:0000256" key="7">
    <source>
        <dbReference type="ARBA" id="ARBA00023136"/>
    </source>
</evidence>
<dbReference type="GO" id="GO:0005886">
    <property type="term" value="C:plasma membrane"/>
    <property type="evidence" value="ECO:0007669"/>
    <property type="project" value="UniProtKB-SubCell"/>
</dbReference>
<feature type="transmembrane region" description="Helical" evidence="8">
    <location>
        <begin position="185"/>
        <end position="204"/>
    </location>
</feature>
<comment type="subcellular location">
    <subcellularLocation>
        <location evidence="1 8">Cell membrane</location>
        <topology evidence="1 8">Multi-pass membrane protein</topology>
    </subcellularLocation>
</comment>
<dbReference type="Pfam" id="PF01925">
    <property type="entry name" value="TauE"/>
    <property type="match status" value="1"/>
</dbReference>